<dbReference type="Pfam" id="PF07729">
    <property type="entry name" value="FCD"/>
    <property type="match status" value="1"/>
</dbReference>
<dbReference type="PANTHER" id="PTHR43537">
    <property type="entry name" value="TRANSCRIPTIONAL REGULATOR, GNTR FAMILY"/>
    <property type="match status" value="1"/>
</dbReference>
<comment type="caution">
    <text evidence="6">The sequence shown here is derived from an EMBL/GenBank/DDBJ whole genome shotgun (WGS) entry which is preliminary data.</text>
</comment>
<feature type="compositionally biased region" description="Basic residues" evidence="4">
    <location>
        <begin position="1"/>
        <end position="14"/>
    </location>
</feature>
<reference evidence="6 7" key="1">
    <citation type="submission" date="2019-03" db="EMBL/GenBank/DDBJ databases">
        <title>Genomic Encyclopedia of Type Strains, Phase IV (KMG-IV): sequencing the most valuable type-strain genomes for metagenomic binning, comparative biology and taxonomic classification.</title>
        <authorList>
            <person name="Goeker M."/>
        </authorList>
    </citation>
    <scope>NUCLEOTIDE SEQUENCE [LARGE SCALE GENOMIC DNA]</scope>
    <source>
        <strain evidence="6 7">DSM 25059</strain>
    </source>
</reference>
<feature type="region of interest" description="Disordered" evidence="4">
    <location>
        <begin position="1"/>
        <end position="22"/>
    </location>
</feature>
<feature type="domain" description="GntR C-terminal" evidence="5">
    <location>
        <begin position="99"/>
        <end position="227"/>
    </location>
</feature>
<keyword evidence="1" id="KW-0805">Transcription regulation</keyword>
<dbReference type="InterPro" id="IPR008920">
    <property type="entry name" value="TF_FadR/GntR_C"/>
</dbReference>
<name>A0A4R6FCQ0_9SPHN</name>
<evidence type="ECO:0000256" key="4">
    <source>
        <dbReference type="SAM" id="MobiDB-lite"/>
    </source>
</evidence>
<keyword evidence="7" id="KW-1185">Reference proteome</keyword>
<dbReference type="GO" id="GO:0003700">
    <property type="term" value="F:DNA-binding transcription factor activity"/>
    <property type="evidence" value="ECO:0007669"/>
    <property type="project" value="InterPro"/>
</dbReference>
<dbReference type="OrthoDB" id="9812290at2"/>
<organism evidence="6 7">
    <name type="scientific">Stakelama pacifica</name>
    <dbReference type="NCBI Taxonomy" id="517720"/>
    <lineage>
        <taxon>Bacteria</taxon>
        <taxon>Pseudomonadati</taxon>
        <taxon>Pseudomonadota</taxon>
        <taxon>Alphaproteobacteria</taxon>
        <taxon>Sphingomonadales</taxon>
        <taxon>Sphingomonadaceae</taxon>
        <taxon>Stakelama</taxon>
    </lineage>
</organism>
<sequence length="236" mass="26565">MPRTARGTRTKRHASAAGEPIGTGPRLGEVAYRRILEGLFDRRISAGSFISQNELVRLLDLPIQPLRDALRVLETEGILKIHPRSGIEFLKADLELARSTYQFRSIIERSAVRAYAETADANEIARLIDMHHALLEQLEIDSAEECLDAMEELEQQFHSSIIASLRNPMIETTARRLKNYVALIRLDVTATAPRMIRTIREHLDVLQACEARDQEAAEAALAHHFQAALQRILGMV</sequence>
<dbReference type="EMBL" id="SNWD01000014">
    <property type="protein sequence ID" value="TDN78999.1"/>
    <property type="molecule type" value="Genomic_DNA"/>
</dbReference>
<dbReference type="InterPro" id="IPR036388">
    <property type="entry name" value="WH-like_DNA-bd_sf"/>
</dbReference>
<evidence type="ECO:0000313" key="6">
    <source>
        <dbReference type="EMBL" id="TDN78999.1"/>
    </source>
</evidence>
<gene>
    <name evidence="6" type="ORF">EV664_11435</name>
</gene>
<dbReference type="SUPFAM" id="SSF48008">
    <property type="entry name" value="GntR ligand-binding domain-like"/>
    <property type="match status" value="1"/>
</dbReference>
<dbReference type="SMART" id="SM00895">
    <property type="entry name" value="FCD"/>
    <property type="match status" value="1"/>
</dbReference>
<evidence type="ECO:0000259" key="5">
    <source>
        <dbReference type="SMART" id="SM00895"/>
    </source>
</evidence>
<evidence type="ECO:0000256" key="1">
    <source>
        <dbReference type="ARBA" id="ARBA00023015"/>
    </source>
</evidence>
<dbReference type="SUPFAM" id="SSF46785">
    <property type="entry name" value="Winged helix' DNA-binding domain"/>
    <property type="match status" value="1"/>
</dbReference>
<dbReference type="Pfam" id="PF00392">
    <property type="entry name" value="GntR"/>
    <property type="match status" value="1"/>
</dbReference>
<evidence type="ECO:0000313" key="7">
    <source>
        <dbReference type="Proteomes" id="UP000295493"/>
    </source>
</evidence>
<dbReference type="InterPro" id="IPR011711">
    <property type="entry name" value="GntR_C"/>
</dbReference>
<dbReference type="Proteomes" id="UP000295493">
    <property type="component" value="Unassembled WGS sequence"/>
</dbReference>
<dbReference type="AlphaFoldDB" id="A0A4R6FCQ0"/>
<keyword evidence="2" id="KW-0238">DNA-binding</keyword>
<dbReference type="PANTHER" id="PTHR43537:SF45">
    <property type="entry name" value="GNTR FAMILY REGULATORY PROTEIN"/>
    <property type="match status" value="1"/>
</dbReference>
<proteinExistence type="predicted"/>
<dbReference type="Gene3D" id="1.20.120.530">
    <property type="entry name" value="GntR ligand-binding domain-like"/>
    <property type="match status" value="1"/>
</dbReference>
<accession>A0A4R6FCQ0</accession>
<protein>
    <submittedName>
        <fullName evidence="6">GntR family transcriptional regulator</fullName>
    </submittedName>
</protein>
<evidence type="ECO:0000256" key="2">
    <source>
        <dbReference type="ARBA" id="ARBA00023125"/>
    </source>
</evidence>
<dbReference type="GO" id="GO:0003677">
    <property type="term" value="F:DNA binding"/>
    <property type="evidence" value="ECO:0007669"/>
    <property type="project" value="UniProtKB-KW"/>
</dbReference>
<evidence type="ECO:0000256" key="3">
    <source>
        <dbReference type="ARBA" id="ARBA00023163"/>
    </source>
</evidence>
<dbReference type="InterPro" id="IPR036390">
    <property type="entry name" value="WH_DNA-bd_sf"/>
</dbReference>
<dbReference type="InterPro" id="IPR000524">
    <property type="entry name" value="Tscrpt_reg_HTH_GntR"/>
</dbReference>
<dbReference type="Gene3D" id="1.10.10.10">
    <property type="entry name" value="Winged helix-like DNA-binding domain superfamily/Winged helix DNA-binding domain"/>
    <property type="match status" value="1"/>
</dbReference>
<keyword evidence="3" id="KW-0804">Transcription</keyword>